<dbReference type="SUPFAM" id="SSF55729">
    <property type="entry name" value="Acyl-CoA N-acyltransferases (Nat)"/>
    <property type="match status" value="1"/>
</dbReference>
<feature type="domain" description="N-acetyltransferase" evidence="1">
    <location>
        <begin position="20"/>
        <end position="185"/>
    </location>
</feature>
<dbReference type="PANTHER" id="PTHR43415:SF3">
    <property type="entry name" value="GNAT-FAMILY ACETYLTRANSFERASE"/>
    <property type="match status" value="1"/>
</dbReference>
<proteinExistence type="predicted"/>
<evidence type="ECO:0000313" key="3">
    <source>
        <dbReference type="Proteomes" id="UP000020492"/>
    </source>
</evidence>
<dbReference type="EMBL" id="JHAC01000018">
    <property type="protein sequence ID" value="EYB68674.1"/>
    <property type="molecule type" value="Genomic_DNA"/>
</dbReference>
<dbReference type="GO" id="GO:0016747">
    <property type="term" value="F:acyltransferase activity, transferring groups other than amino-acyl groups"/>
    <property type="evidence" value="ECO:0007669"/>
    <property type="project" value="InterPro"/>
</dbReference>
<dbReference type="InterPro" id="IPR000182">
    <property type="entry name" value="GNAT_dom"/>
</dbReference>
<comment type="caution">
    <text evidence="2">The sequence shown here is derived from an EMBL/GenBank/DDBJ whole genome shotgun (WGS) entry which is preliminary data.</text>
</comment>
<dbReference type="eggNOG" id="COG1670">
    <property type="taxonomic scope" value="Bacteria"/>
</dbReference>
<keyword evidence="2" id="KW-0808">Transferase</keyword>
<dbReference type="PROSITE" id="PS51186">
    <property type="entry name" value="GNAT"/>
    <property type="match status" value="1"/>
</dbReference>
<dbReference type="PATRIC" id="fig|1476583.3.peg.1274"/>
<evidence type="ECO:0000259" key="1">
    <source>
        <dbReference type="PROSITE" id="PS51186"/>
    </source>
</evidence>
<evidence type="ECO:0000313" key="2">
    <source>
        <dbReference type="EMBL" id="EYB68674.1"/>
    </source>
</evidence>
<accession>A0A016QSC7</accession>
<dbReference type="Gene3D" id="3.40.630.30">
    <property type="match status" value="1"/>
</dbReference>
<dbReference type="AlphaFoldDB" id="A0A016QSC7"/>
<dbReference type="Pfam" id="PF13302">
    <property type="entry name" value="Acetyltransf_3"/>
    <property type="match status" value="1"/>
</dbReference>
<dbReference type="RefSeq" id="WP_235183183.1">
    <property type="nucleotide sequence ID" value="NZ_JHAC01000018.1"/>
</dbReference>
<protein>
    <submittedName>
        <fullName evidence="2">GCN5-related N-acetyltransferase</fullName>
    </submittedName>
</protein>
<reference evidence="2 3" key="1">
    <citation type="submission" date="2014-03" db="EMBL/GenBank/DDBJ databases">
        <title>Draft genome sequence of Deinococcus phoenicis 1P10ME.</title>
        <authorList>
            <person name="Stepanov V.G."/>
            <person name="Vaishampayan P."/>
            <person name="Venkateswaran K."/>
            <person name="Fox G.E."/>
        </authorList>
    </citation>
    <scope>NUCLEOTIDE SEQUENCE [LARGE SCALE GENOMIC DNA]</scope>
    <source>
        <strain evidence="2 3">1P10ME</strain>
    </source>
</reference>
<dbReference type="STRING" id="1476583.DEIPH_ctg018orf0070"/>
<keyword evidence="3" id="KW-1185">Reference proteome</keyword>
<dbReference type="Proteomes" id="UP000020492">
    <property type="component" value="Unassembled WGS sequence"/>
</dbReference>
<dbReference type="PANTHER" id="PTHR43415">
    <property type="entry name" value="SPERMIDINE N(1)-ACETYLTRANSFERASE"/>
    <property type="match status" value="1"/>
</dbReference>
<organism evidence="2 3">
    <name type="scientific">Deinococcus phoenicis</name>
    <dbReference type="NCBI Taxonomy" id="1476583"/>
    <lineage>
        <taxon>Bacteria</taxon>
        <taxon>Thermotogati</taxon>
        <taxon>Deinococcota</taxon>
        <taxon>Deinococci</taxon>
        <taxon>Deinococcales</taxon>
        <taxon>Deinococcaceae</taxon>
        <taxon>Deinococcus</taxon>
    </lineage>
</organism>
<gene>
    <name evidence="2" type="ORF">DEIPH_ctg018orf0070</name>
</gene>
<name>A0A016QSC7_9DEIO</name>
<sequence>MNGLPLDPTPPAPVLAGERVVLARLRREDLPELARYFQNLELTTYLGGHGATYSLEDEQAYFESVSRSTPAQVTFGVYERDSGRLIGGTDLRNINHRHGTAELGVSIHDPACWSGGFGSEAVRLMVAYGVFHLGLHNIMLSVFAFNTRGIRAYEKVGFSEIGRRSGTVRLGEQRYDTVFMEITADRVDTSALRAQIGLLD</sequence>
<dbReference type="InterPro" id="IPR016181">
    <property type="entry name" value="Acyl_CoA_acyltransferase"/>
</dbReference>